<accession>A0A1T4RU21</accession>
<evidence type="ECO:0000313" key="3">
    <source>
        <dbReference type="Proteomes" id="UP000190449"/>
    </source>
</evidence>
<dbReference type="AlphaFoldDB" id="A0A1T4RU21"/>
<gene>
    <name evidence="2" type="ORF">SAMN02745108_02845</name>
</gene>
<feature type="domain" description="Fibrobacter succinogenes major paralogous" evidence="1">
    <location>
        <begin position="164"/>
        <end position="332"/>
    </location>
</feature>
<reference evidence="2 3" key="1">
    <citation type="submission" date="2017-02" db="EMBL/GenBank/DDBJ databases">
        <authorList>
            <person name="Peterson S.W."/>
        </authorList>
    </citation>
    <scope>NUCLEOTIDE SEQUENCE [LARGE SCALE GENOMIC DNA]</scope>
    <source>
        <strain evidence="2 3">ATCC 43854</strain>
    </source>
</reference>
<name>A0A1T4RU21_9BACT</name>
<dbReference type="STRING" id="28122.SAMN02745108_02845"/>
<protein>
    <submittedName>
        <fullName evidence="2">Major paralogous domain-containing protein</fullName>
    </submittedName>
</protein>
<dbReference type="InterPro" id="IPR011871">
    <property type="entry name" value="Fib_succ_major"/>
</dbReference>
<organism evidence="2 3">
    <name type="scientific">Fibrobacter intestinalis</name>
    <dbReference type="NCBI Taxonomy" id="28122"/>
    <lineage>
        <taxon>Bacteria</taxon>
        <taxon>Pseudomonadati</taxon>
        <taxon>Fibrobacterota</taxon>
        <taxon>Fibrobacteria</taxon>
        <taxon>Fibrobacterales</taxon>
        <taxon>Fibrobacteraceae</taxon>
        <taxon>Fibrobacter</taxon>
    </lineage>
</organism>
<evidence type="ECO:0000313" key="2">
    <source>
        <dbReference type="EMBL" id="SKA19376.1"/>
    </source>
</evidence>
<dbReference type="Pfam" id="PF09603">
    <property type="entry name" value="Fib_succ_major"/>
    <property type="match status" value="1"/>
</dbReference>
<dbReference type="NCBIfam" id="TIGR02145">
    <property type="entry name" value="Fib_succ_major"/>
    <property type="match status" value="1"/>
</dbReference>
<dbReference type="Proteomes" id="UP000190449">
    <property type="component" value="Unassembled WGS sequence"/>
</dbReference>
<proteinExistence type="predicted"/>
<evidence type="ECO:0000259" key="1">
    <source>
        <dbReference type="Pfam" id="PF09603"/>
    </source>
</evidence>
<sequence length="335" mass="37707">MKCKQCGEELNEKWTVCPFCGLEISKEQSLGDILLKMIEENGPEIFEEENAGLLKNQMDQWPESFSDDRDVIKLLQIKHIPEQLVKALEMPSEKQAQVLQYATSTLTDKFGINGNMAQKMLALVAGSIGFQINDQVPSIVSIFANADSENTFTDPRDDQVYRTVKIGDQVWMAENLNYAMSGSYCYEKNKENAEKYGRLYIWEAAQKAPPPGWHLPSNEEWNQLFEYVGGTEVAGNQLKSKNGWKDDGNGIDRHGFSVLPAGQVISSDTYLNCGIEAKFWSSTVYGRDKATFWSSAVYGSEYAYSRIFNNNNDGAMADYNSINNGYSVRCIKDSE</sequence>
<dbReference type="EMBL" id="FUWU01000088">
    <property type="protein sequence ID" value="SKA19376.1"/>
    <property type="molecule type" value="Genomic_DNA"/>
</dbReference>
<dbReference type="RefSeq" id="WP_078777484.1">
    <property type="nucleotide sequence ID" value="NZ_FUWU01000088.1"/>
</dbReference>